<dbReference type="eggNOG" id="COG0194">
    <property type="taxonomic scope" value="Bacteria"/>
</dbReference>
<keyword evidence="7 11" id="KW-0547">Nucleotide-binding</keyword>
<gene>
    <name evidence="11" type="primary">gmk</name>
    <name evidence="13" type="ORF">THIAE_00485</name>
</gene>
<dbReference type="InParanoid" id="W0DTU6"/>
<evidence type="ECO:0000256" key="6">
    <source>
        <dbReference type="ARBA" id="ARBA00022679"/>
    </source>
</evidence>
<evidence type="ECO:0000313" key="14">
    <source>
        <dbReference type="Proteomes" id="UP000005380"/>
    </source>
</evidence>
<feature type="domain" description="Guanylate kinase-like" evidence="12">
    <location>
        <begin position="3"/>
        <end position="181"/>
    </location>
</feature>
<comment type="similarity">
    <text evidence="2 11">Belongs to the guanylate kinase family.</text>
</comment>
<dbReference type="HAMAP" id="MF_00328">
    <property type="entry name" value="Guanylate_kinase"/>
    <property type="match status" value="1"/>
</dbReference>
<dbReference type="AlphaFoldDB" id="W0DTU6"/>
<evidence type="ECO:0000256" key="1">
    <source>
        <dbReference type="ARBA" id="ARBA00004496"/>
    </source>
</evidence>
<dbReference type="CDD" id="cd00071">
    <property type="entry name" value="GMPK"/>
    <property type="match status" value="1"/>
</dbReference>
<dbReference type="PANTHER" id="PTHR23117:SF13">
    <property type="entry name" value="GUANYLATE KINASE"/>
    <property type="match status" value="1"/>
</dbReference>
<dbReference type="Gene3D" id="3.40.50.300">
    <property type="entry name" value="P-loop containing nucleotide triphosphate hydrolases"/>
    <property type="match status" value="1"/>
</dbReference>
<evidence type="ECO:0000256" key="10">
    <source>
        <dbReference type="ARBA" id="ARBA00030128"/>
    </source>
</evidence>
<dbReference type="Pfam" id="PF00625">
    <property type="entry name" value="Guanylate_kin"/>
    <property type="match status" value="1"/>
</dbReference>
<dbReference type="KEGG" id="tao:THIAE_00485"/>
<sequence>MLGQLYVISAPSGAGKTSLVTRLLEIDPMIKVSVSTTTRPPRPGERDGVNYHFVDKTTFEQQVADGAFLEHAKVFDNYYGTSRTTVMQQLDAGLDVILEIDWQGAQQIRQQFTQLTSIFIAPPSFSELERRLKGRGTDAPEVIAKRMSEAVSELSHYHEFDYLIINDDFDSALMHLHSIFVAKRQTLGYQQVKHASLLTQLIPT</sequence>
<evidence type="ECO:0000256" key="11">
    <source>
        <dbReference type="HAMAP-Rule" id="MF_00328"/>
    </source>
</evidence>
<reference evidence="13 14" key="1">
    <citation type="submission" date="2013-12" db="EMBL/GenBank/DDBJ databases">
        <authorList>
            <consortium name="DOE Joint Genome Institute"/>
            <person name="Kappler U."/>
            <person name="Huntemann M."/>
            <person name="Han J."/>
            <person name="Chen A."/>
            <person name="Kyrpides N."/>
            <person name="Mavromatis K."/>
            <person name="Markowitz V."/>
            <person name="Palaniappan K."/>
            <person name="Ivanova N."/>
            <person name="Schaumberg A."/>
            <person name="Pati A."/>
            <person name="Liolios K."/>
            <person name="Nordberg H.P."/>
            <person name="Cantor M.N."/>
            <person name="Hua S.X."/>
            <person name="Woyke T."/>
        </authorList>
    </citation>
    <scope>NUCLEOTIDE SEQUENCE [LARGE SCALE GENOMIC DNA]</scope>
    <source>
        <strain evidence="14">AL2</strain>
    </source>
</reference>
<comment type="catalytic activity">
    <reaction evidence="11">
        <text>GMP + ATP = GDP + ADP</text>
        <dbReference type="Rhea" id="RHEA:20780"/>
        <dbReference type="ChEBI" id="CHEBI:30616"/>
        <dbReference type="ChEBI" id="CHEBI:58115"/>
        <dbReference type="ChEBI" id="CHEBI:58189"/>
        <dbReference type="ChEBI" id="CHEBI:456216"/>
        <dbReference type="EC" id="2.7.4.8"/>
    </reaction>
</comment>
<dbReference type="PROSITE" id="PS50052">
    <property type="entry name" value="GUANYLATE_KINASE_2"/>
    <property type="match status" value="1"/>
</dbReference>
<evidence type="ECO:0000256" key="8">
    <source>
        <dbReference type="ARBA" id="ARBA00022777"/>
    </source>
</evidence>
<dbReference type="SMART" id="SM00072">
    <property type="entry name" value="GuKc"/>
    <property type="match status" value="1"/>
</dbReference>
<evidence type="ECO:0000256" key="3">
    <source>
        <dbReference type="ARBA" id="ARBA00012961"/>
    </source>
</evidence>
<dbReference type="InterPro" id="IPR020590">
    <property type="entry name" value="Guanylate_kinase_CS"/>
</dbReference>
<evidence type="ECO:0000256" key="2">
    <source>
        <dbReference type="ARBA" id="ARBA00005790"/>
    </source>
</evidence>
<keyword evidence="5 11" id="KW-0963">Cytoplasm</keyword>
<dbReference type="EMBL" id="CP007030">
    <property type="protein sequence ID" value="AHF00424.1"/>
    <property type="molecule type" value="Genomic_DNA"/>
</dbReference>
<comment type="subcellular location">
    <subcellularLocation>
        <location evidence="1 11">Cytoplasm</location>
    </subcellularLocation>
</comment>
<dbReference type="InterPro" id="IPR027417">
    <property type="entry name" value="P-loop_NTPase"/>
</dbReference>
<evidence type="ECO:0000313" key="13">
    <source>
        <dbReference type="EMBL" id="AHF00424.1"/>
    </source>
</evidence>
<dbReference type="PANTHER" id="PTHR23117">
    <property type="entry name" value="GUANYLATE KINASE-RELATED"/>
    <property type="match status" value="1"/>
</dbReference>
<evidence type="ECO:0000259" key="12">
    <source>
        <dbReference type="PROSITE" id="PS50052"/>
    </source>
</evidence>
<evidence type="ECO:0000256" key="9">
    <source>
        <dbReference type="ARBA" id="ARBA00022840"/>
    </source>
</evidence>
<evidence type="ECO:0000256" key="5">
    <source>
        <dbReference type="ARBA" id="ARBA00022490"/>
    </source>
</evidence>
<dbReference type="HOGENOM" id="CLU_001715_1_0_6"/>
<dbReference type="EC" id="2.7.4.8" evidence="3 11"/>
<evidence type="ECO:0000256" key="4">
    <source>
        <dbReference type="ARBA" id="ARBA00016296"/>
    </source>
</evidence>
<protein>
    <recommendedName>
        <fullName evidence="4 11">Guanylate kinase</fullName>
        <ecNumber evidence="3 11">2.7.4.8</ecNumber>
    </recommendedName>
    <alternativeName>
        <fullName evidence="10 11">GMP kinase</fullName>
    </alternativeName>
</protein>
<name>W0DTU6_9GAMM</name>
<keyword evidence="8 11" id="KW-0418">Kinase</keyword>
<dbReference type="GO" id="GO:0005524">
    <property type="term" value="F:ATP binding"/>
    <property type="evidence" value="ECO:0007669"/>
    <property type="project" value="UniProtKB-UniRule"/>
</dbReference>
<keyword evidence="14" id="KW-1185">Reference proteome</keyword>
<organism evidence="13 14">
    <name type="scientific">Thiomicrospira aerophila AL3</name>
    <dbReference type="NCBI Taxonomy" id="717772"/>
    <lineage>
        <taxon>Bacteria</taxon>
        <taxon>Pseudomonadati</taxon>
        <taxon>Pseudomonadota</taxon>
        <taxon>Gammaproteobacteria</taxon>
        <taxon>Thiotrichales</taxon>
        <taxon>Piscirickettsiaceae</taxon>
        <taxon>Thiomicrospira</taxon>
    </lineage>
</organism>
<dbReference type="InterPro" id="IPR017665">
    <property type="entry name" value="Guanylate_kinase"/>
</dbReference>
<dbReference type="Gene3D" id="3.30.63.10">
    <property type="entry name" value="Guanylate Kinase phosphate binding domain"/>
    <property type="match status" value="1"/>
</dbReference>
<dbReference type="GO" id="GO:0005829">
    <property type="term" value="C:cytosol"/>
    <property type="evidence" value="ECO:0007669"/>
    <property type="project" value="TreeGrafter"/>
</dbReference>
<comment type="function">
    <text evidence="11">Essential for recycling GMP and indirectly, cGMP.</text>
</comment>
<dbReference type="FunFam" id="3.30.63.10:FF:000002">
    <property type="entry name" value="Guanylate kinase 1"/>
    <property type="match status" value="1"/>
</dbReference>
<evidence type="ECO:0000256" key="7">
    <source>
        <dbReference type="ARBA" id="ARBA00022741"/>
    </source>
</evidence>
<keyword evidence="6 11" id="KW-0808">Transferase</keyword>
<dbReference type="STRING" id="717772.THIAE_00485"/>
<dbReference type="RefSeq" id="WP_006459663.1">
    <property type="nucleotide sequence ID" value="NZ_CP007030.1"/>
</dbReference>
<dbReference type="OrthoDB" id="9808150at2"/>
<dbReference type="GO" id="GO:0004385">
    <property type="term" value="F:GMP kinase activity"/>
    <property type="evidence" value="ECO:0007669"/>
    <property type="project" value="UniProtKB-UniRule"/>
</dbReference>
<dbReference type="NCBIfam" id="TIGR03263">
    <property type="entry name" value="guanyl_kin"/>
    <property type="match status" value="1"/>
</dbReference>
<dbReference type="InterPro" id="IPR008145">
    <property type="entry name" value="GK/Ca_channel_bsu"/>
</dbReference>
<dbReference type="FunFam" id="3.40.50.300:FF:000084">
    <property type="entry name" value="Guanylate kinase"/>
    <property type="match status" value="1"/>
</dbReference>
<dbReference type="PROSITE" id="PS00856">
    <property type="entry name" value="GUANYLATE_KINASE_1"/>
    <property type="match status" value="1"/>
</dbReference>
<keyword evidence="9 11" id="KW-0067">ATP-binding</keyword>
<dbReference type="InterPro" id="IPR008144">
    <property type="entry name" value="Guanylate_kin-like_dom"/>
</dbReference>
<feature type="binding site" evidence="11">
    <location>
        <begin position="10"/>
        <end position="17"/>
    </location>
    <ligand>
        <name>ATP</name>
        <dbReference type="ChEBI" id="CHEBI:30616"/>
    </ligand>
</feature>
<dbReference type="SUPFAM" id="SSF52540">
    <property type="entry name" value="P-loop containing nucleoside triphosphate hydrolases"/>
    <property type="match status" value="1"/>
</dbReference>
<accession>W0DTU6</accession>
<dbReference type="FunCoup" id="W0DTU6">
    <property type="interactions" value="444"/>
</dbReference>
<dbReference type="Proteomes" id="UP000005380">
    <property type="component" value="Chromosome"/>
</dbReference>
<proteinExistence type="inferred from homology"/>